<dbReference type="AlphaFoldDB" id="A0A0M7B0T0"/>
<comment type="subcellular location">
    <subcellularLocation>
        <location evidence="1 9">Cell inner membrane</location>
        <topology evidence="1 9">Multi-pass membrane protein</topology>
    </subcellularLocation>
</comment>
<dbReference type="GeneID" id="97673192"/>
<keyword evidence="4 9" id="KW-0997">Cell inner membrane</keyword>
<keyword evidence="2 9" id="KW-0813">Transport</keyword>
<comment type="function">
    <text evidence="9">Part of the tripartite ATP-independent periplasmic (TRAP) transport system.</text>
</comment>
<evidence type="ECO:0000256" key="8">
    <source>
        <dbReference type="ARBA" id="ARBA00038436"/>
    </source>
</evidence>
<keyword evidence="7 9" id="KW-0472">Membrane</keyword>
<evidence type="ECO:0000256" key="3">
    <source>
        <dbReference type="ARBA" id="ARBA00022475"/>
    </source>
</evidence>
<feature type="transmembrane region" description="Helical" evidence="9">
    <location>
        <begin position="12"/>
        <end position="32"/>
    </location>
</feature>
<comment type="similarity">
    <text evidence="8 9">Belongs to the TRAP transporter small permease family.</text>
</comment>
<evidence type="ECO:0000313" key="12">
    <source>
        <dbReference type="Proteomes" id="UP000049983"/>
    </source>
</evidence>
<keyword evidence="12" id="KW-1185">Reference proteome</keyword>
<keyword evidence="3" id="KW-1003">Cell membrane</keyword>
<evidence type="ECO:0000256" key="1">
    <source>
        <dbReference type="ARBA" id="ARBA00004429"/>
    </source>
</evidence>
<comment type="subunit">
    <text evidence="9">The complex comprises the extracytoplasmic solute receptor protein and the two transmembrane proteins.</text>
</comment>
<dbReference type="PANTHER" id="PTHR35011">
    <property type="entry name" value="2,3-DIKETO-L-GULONATE TRAP TRANSPORTER SMALL PERMEASE PROTEIN YIAM"/>
    <property type="match status" value="1"/>
</dbReference>
<feature type="transmembrane region" description="Helical" evidence="9">
    <location>
        <begin position="128"/>
        <end position="151"/>
    </location>
</feature>
<feature type="domain" description="Tripartite ATP-independent periplasmic transporters DctQ component" evidence="10">
    <location>
        <begin position="23"/>
        <end position="155"/>
    </location>
</feature>
<feature type="transmembrane region" description="Helical" evidence="9">
    <location>
        <begin position="85"/>
        <end position="108"/>
    </location>
</feature>
<dbReference type="InterPro" id="IPR055348">
    <property type="entry name" value="DctQ"/>
</dbReference>
<dbReference type="Pfam" id="PF04290">
    <property type="entry name" value="DctQ"/>
    <property type="match status" value="1"/>
</dbReference>
<evidence type="ECO:0000256" key="7">
    <source>
        <dbReference type="ARBA" id="ARBA00023136"/>
    </source>
</evidence>
<protein>
    <recommendedName>
        <fullName evidence="9">TRAP transporter small permease protein</fullName>
    </recommendedName>
</protein>
<evidence type="ECO:0000259" key="10">
    <source>
        <dbReference type="Pfam" id="PF04290"/>
    </source>
</evidence>
<dbReference type="Proteomes" id="UP000049983">
    <property type="component" value="Unassembled WGS sequence"/>
</dbReference>
<dbReference type="STRING" id="311410.LA5095_05605"/>
<proteinExistence type="inferred from homology"/>
<keyword evidence="5 9" id="KW-0812">Transmembrane</keyword>
<accession>A0A0M7B0T0</accession>
<dbReference type="RefSeq" id="WP_055121102.1">
    <property type="nucleotide sequence ID" value="NZ_CXWA01000012.1"/>
</dbReference>
<dbReference type="GO" id="GO:0022857">
    <property type="term" value="F:transmembrane transporter activity"/>
    <property type="evidence" value="ECO:0007669"/>
    <property type="project" value="UniProtKB-UniRule"/>
</dbReference>
<name>A0A0M7B0T0_9HYPH</name>
<gene>
    <name evidence="11" type="ORF">LA5096_05959</name>
</gene>
<evidence type="ECO:0000256" key="6">
    <source>
        <dbReference type="ARBA" id="ARBA00022989"/>
    </source>
</evidence>
<evidence type="ECO:0000256" key="4">
    <source>
        <dbReference type="ARBA" id="ARBA00022519"/>
    </source>
</evidence>
<keyword evidence="6 9" id="KW-1133">Transmembrane helix</keyword>
<dbReference type="GO" id="GO:0005886">
    <property type="term" value="C:plasma membrane"/>
    <property type="evidence" value="ECO:0007669"/>
    <property type="project" value="UniProtKB-SubCell"/>
</dbReference>
<dbReference type="EMBL" id="CXWC01000016">
    <property type="protein sequence ID" value="CTQ78988.1"/>
    <property type="molecule type" value="Genomic_DNA"/>
</dbReference>
<dbReference type="GO" id="GO:0015740">
    <property type="term" value="P:C4-dicarboxylate transport"/>
    <property type="evidence" value="ECO:0007669"/>
    <property type="project" value="TreeGrafter"/>
</dbReference>
<evidence type="ECO:0000256" key="9">
    <source>
        <dbReference type="RuleBase" id="RU369079"/>
    </source>
</evidence>
<sequence length="174" mass="18824">MNTITKGVDLVLRLVITFAFAVLVACVIWQVFSRYVLESPSTVTDEMARFLFIWVALLGGAYTLGQRRHLAIDLLPQVTSGNVRLTVNAAIILAIATFAALVMIYGGVDLVNRTLSTGQVSPALRLPMGLVYIAIPFSGICILYYCLTFLADLFRSGRGPNDQEGTPKAGGPLD</sequence>
<organism evidence="11 12">
    <name type="scientific">Roseibium album</name>
    <dbReference type="NCBI Taxonomy" id="311410"/>
    <lineage>
        <taxon>Bacteria</taxon>
        <taxon>Pseudomonadati</taxon>
        <taxon>Pseudomonadota</taxon>
        <taxon>Alphaproteobacteria</taxon>
        <taxon>Hyphomicrobiales</taxon>
        <taxon>Stappiaceae</taxon>
        <taxon>Roseibium</taxon>
    </lineage>
</organism>
<dbReference type="OrthoDB" id="4964541at2"/>
<evidence type="ECO:0000256" key="2">
    <source>
        <dbReference type="ARBA" id="ARBA00022448"/>
    </source>
</evidence>
<dbReference type="PANTHER" id="PTHR35011:SF2">
    <property type="entry name" value="2,3-DIKETO-L-GULONATE TRAP TRANSPORTER SMALL PERMEASE PROTEIN YIAM"/>
    <property type="match status" value="1"/>
</dbReference>
<evidence type="ECO:0000256" key="5">
    <source>
        <dbReference type="ARBA" id="ARBA00022692"/>
    </source>
</evidence>
<feature type="transmembrane region" description="Helical" evidence="9">
    <location>
        <begin position="47"/>
        <end position="64"/>
    </location>
</feature>
<evidence type="ECO:0000313" key="11">
    <source>
        <dbReference type="EMBL" id="CTQ78988.1"/>
    </source>
</evidence>
<reference evidence="12" key="1">
    <citation type="submission" date="2015-07" db="EMBL/GenBank/DDBJ databases">
        <authorList>
            <person name="Rodrigo-Torres Lidia"/>
            <person name="Arahal R.David."/>
        </authorList>
    </citation>
    <scope>NUCLEOTIDE SEQUENCE [LARGE SCALE GENOMIC DNA]</scope>
    <source>
        <strain evidence="12">CECT 5096</strain>
    </source>
</reference>
<dbReference type="InterPro" id="IPR007387">
    <property type="entry name" value="TRAP_DctQ"/>
</dbReference>
<dbReference type="PROSITE" id="PS51257">
    <property type="entry name" value="PROKAR_LIPOPROTEIN"/>
    <property type="match status" value="1"/>
</dbReference>